<proteinExistence type="predicted"/>
<dbReference type="EMBL" id="JAQOWY010001258">
    <property type="protein sequence ID" value="KAK1837451.1"/>
    <property type="molecule type" value="Genomic_DNA"/>
</dbReference>
<gene>
    <name evidence="1" type="ORF">CCHR01_19927</name>
</gene>
<accession>A0AAD9E9Y9</accession>
<reference evidence="1" key="1">
    <citation type="submission" date="2023-01" db="EMBL/GenBank/DDBJ databases">
        <title>Colletotrichum chrysophilum M932 genome sequence.</title>
        <authorList>
            <person name="Baroncelli R."/>
        </authorList>
    </citation>
    <scope>NUCLEOTIDE SEQUENCE</scope>
    <source>
        <strain evidence="1">M932</strain>
    </source>
</reference>
<sequence length="43" mass="4972">MRSKYGSQDCDFYNFDETGFIIGIIRPGMVVTRSHYVSKPKNI</sequence>
<evidence type="ECO:0000313" key="2">
    <source>
        <dbReference type="Proteomes" id="UP001243330"/>
    </source>
</evidence>
<evidence type="ECO:0000313" key="1">
    <source>
        <dbReference type="EMBL" id="KAK1837451.1"/>
    </source>
</evidence>
<dbReference type="AlphaFoldDB" id="A0AAD9E9Y9"/>
<keyword evidence="2" id="KW-1185">Reference proteome</keyword>
<comment type="caution">
    <text evidence="1">The sequence shown here is derived from an EMBL/GenBank/DDBJ whole genome shotgun (WGS) entry which is preliminary data.</text>
</comment>
<protein>
    <submittedName>
        <fullName evidence="1">Fot5 transposase</fullName>
    </submittedName>
</protein>
<dbReference type="Proteomes" id="UP001243330">
    <property type="component" value="Unassembled WGS sequence"/>
</dbReference>
<organism evidence="1 2">
    <name type="scientific">Colletotrichum chrysophilum</name>
    <dbReference type="NCBI Taxonomy" id="1836956"/>
    <lineage>
        <taxon>Eukaryota</taxon>
        <taxon>Fungi</taxon>
        <taxon>Dikarya</taxon>
        <taxon>Ascomycota</taxon>
        <taxon>Pezizomycotina</taxon>
        <taxon>Sordariomycetes</taxon>
        <taxon>Hypocreomycetidae</taxon>
        <taxon>Glomerellales</taxon>
        <taxon>Glomerellaceae</taxon>
        <taxon>Colletotrichum</taxon>
        <taxon>Colletotrichum gloeosporioides species complex</taxon>
    </lineage>
</organism>
<name>A0AAD9E9Y9_9PEZI</name>